<evidence type="ECO:0000313" key="3">
    <source>
        <dbReference type="Proteomes" id="UP000007635"/>
    </source>
</evidence>
<dbReference type="AlphaFoldDB" id="A0AAQ4PKT2"/>
<dbReference type="GO" id="GO:0005794">
    <property type="term" value="C:Golgi apparatus"/>
    <property type="evidence" value="ECO:0007669"/>
    <property type="project" value="TreeGrafter"/>
</dbReference>
<dbReference type="PANTHER" id="PTHR46501:SF2">
    <property type="entry name" value="MYOMEGALIN"/>
    <property type="match status" value="1"/>
</dbReference>
<dbReference type="PANTHER" id="PTHR46501">
    <property type="entry name" value="MYOMEGALIN"/>
    <property type="match status" value="1"/>
</dbReference>
<proteinExistence type="predicted"/>
<dbReference type="GO" id="GO:0007098">
    <property type="term" value="P:centrosome cycle"/>
    <property type="evidence" value="ECO:0007669"/>
    <property type="project" value="TreeGrafter"/>
</dbReference>
<reference evidence="2 3" key="1">
    <citation type="journal article" date="2021" name="G3 (Bethesda)">
        <title>Improved contiguity of the threespine stickleback genome using long-read sequencing.</title>
        <authorList>
            <person name="Nath S."/>
            <person name="Shaw D.E."/>
            <person name="White M.A."/>
        </authorList>
    </citation>
    <scope>NUCLEOTIDE SEQUENCE [LARGE SCALE GENOMIC DNA]</scope>
    <source>
        <strain evidence="2 3">Lake Benthic</strain>
    </source>
</reference>
<sequence>DAVFSQRARQQQPAAGLSLNDATVELYLYKYVRGHGFVPYIKTFLCLSFRARPLSAWLDLQVSGAACIGGQGEVLALQASLFQAQLELQAGQRGQRQAGRTQEDLSRALQRSERDLQGALQHRRETERHNQDLQLALEEARSALQEREEQRREAQGERARQEEESERTIRELRTSLQTKEQLIENYCELLQDPTEKRDSLLQKLRLRIKERDQALERAVDDKFRTVAEKEEEARRLQLLLREKERDLERQRCVLSNNEETITSLEVLVRGKALQLEQVCDAWRNVQRQQLESKERLSSILRERDAIISQLQAALHARTQEAQDLRCSLLAHVKSAPSDVLEELQVRLQLKDRLFQEVMADRAHQTQEHQEQVQDLLRTISSRDQYIQDSAGRLGEVLAEQTGRLQELRRQLSSGVGSASHSGPDSAVELQVVQEELRLALRSGKEVQELASRVDSLTGTLHVKEQIIRVSERDLFMVHVTYFPI</sequence>
<dbReference type="GO" id="GO:1903358">
    <property type="term" value="P:regulation of Golgi organization"/>
    <property type="evidence" value="ECO:0007669"/>
    <property type="project" value="TreeGrafter"/>
</dbReference>
<dbReference type="GO" id="GO:0090063">
    <property type="term" value="P:positive regulation of microtubule nucleation"/>
    <property type="evidence" value="ECO:0007669"/>
    <property type="project" value="TreeGrafter"/>
</dbReference>
<reference evidence="2" key="2">
    <citation type="submission" date="2025-08" db="UniProtKB">
        <authorList>
            <consortium name="Ensembl"/>
        </authorList>
    </citation>
    <scope>IDENTIFICATION</scope>
</reference>
<evidence type="ECO:0000256" key="1">
    <source>
        <dbReference type="SAM" id="MobiDB-lite"/>
    </source>
</evidence>
<reference evidence="2" key="3">
    <citation type="submission" date="2025-09" db="UniProtKB">
        <authorList>
            <consortium name="Ensembl"/>
        </authorList>
    </citation>
    <scope>IDENTIFICATION</scope>
</reference>
<name>A0AAQ4PKT2_GASAC</name>
<feature type="region of interest" description="Disordered" evidence="1">
    <location>
        <begin position="144"/>
        <end position="170"/>
    </location>
</feature>
<dbReference type="Ensembl" id="ENSGACT00000041095.1">
    <property type="protein sequence ID" value="ENSGACP00000039013.1"/>
    <property type="gene ID" value="ENSGACG00000005129.2"/>
</dbReference>
<keyword evidence="3" id="KW-1185">Reference proteome</keyword>
<dbReference type="GeneTree" id="ENSGT00950000183190"/>
<dbReference type="InterPro" id="IPR052593">
    <property type="entry name" value="MT-associated_AKAP9-binding"/>
</dbReference>
<evidence type="ECO:0000313" key="2">
    <source>
        <dbReference type="Ensembl" id="ENSGACP00000039013.1"/>
    </source>
</evidence>
<protein>
    <submittedName>
        <fullName evidence="2">Phosphodiesterase 4D interacting protein</fullName>
    </submittedName>
</protein>
<dbReference type="GO" id="GO:0060090">
    <property type="term" value="F:molecular adaptor activity"/>
    <property type="evidence" value="ECO:0007669"/>
    <property type="project" value="TreeGrafter"/>
</dbReference>
<dbReference type="Proteomes" id="UP000007635">
    <property type="component" value="Chromosome VIII"/>
</dbReference>
<dbReference type="GO" id="GO:0005813">
    <property type="term" value="C:centrosome"/>
    <property type="evidence" value="ECO:0007669"/>
    <property type="project" value="TreeGrafter"/>
</dbReference>
<organism evidence="2 3">
    <name type="scientific">Gasterosteus aculeatus aculeatus</name>
    <name type="common">three-spined stickleback</name>
    <dbReference type="NCBI Taxonomy" id="481459"/>
    <lineage>
        <taxon>Eukaryota</taxon>
        <taxon>Metazoa</taxon>
        <taxon>Chordata</taxon>
        <taxon>Craniata</taxon>
        <taxon>Vertebrata</taxon>
        <taxon>Euteleostomi</taxon>
        <taxon>Actinopterygii</taxon>
        <taxon>Neopterygii</taxon>
        <taxon>Teleostei</taxon>
        <taxon>Neoteleostei</taxon>
        <taxon>Acanthomorphata</taxon>
        <taxon>Eupercaria</taxon>
        <taxon>Perciformes</taxon>
        <taxon>Cottioidei</taxon>
        <taxon>Gasterosteales</taxon>
        <taxon>Gasterosteidae</taxon>
        <taxon>Gasterosteus</taxon>
    </lineage>
</organism>
<accession>A0AAQ4PKT2</accession>